<dbReference type="eggNOG" id="COG0610">
    <property type="taxonomic scope" value="Bacteria"/>
</dbReference>
<accession>L0EKE0</accession>
<dbReference type="Pfam" id="PF20213">
    <property type="entry name" value="DUF6573"/>
    <property type="match status" value="1"/>
</dbReference>
<dbReference type="HOGENOM" id="CLU_144048_1_0_9"/>
<protein>
    <submittedName>
        <fullName evidence="1">Uncharacterized protein</fullName>
    </submittedName>
</protein>
<proteinExistence type="predicted"/>
<gene>
    <name evidence="1" type="ordered locus">Theco_3988</name>
</gene>
<keyword evidence="1" id="KW-0614">Plasmid</keyword>
<dbReference type="EMBL" id="CP003256">
    <property type="protein sequence ID" value="AGA59992.1"/>
    <property type="molecule type" value="Genomic_DNA"/>
</dbReference>
<organism evidence="1 2">
    <name type="scientific">Thermobacillus composti (strain DSM 18247 / JCM 13945 / KWC4)</name>
    <dbReference type="NCBI Taxonomy" id="717605"/>
    <lineage>
        <taxon>Bacteria</taxon>
        <taxon>Bacillati</taxon>
        <taxon>Bacillota</taxon>
        <taxon>Bacilli</taxon>
        <taxon>Bacillales</taxon>
        <taxon>Paenibacillaceae</taxon>
        <taxon>Thermobacillus</taxon>
    </lineage>
</organism>
<dbReference type="KEGG" id="tco:Theco_3988"/>
<dbReference type="Proteomes" id="UP000010795">
    <property type="component" value="Plasmid pTHECO01"/>
</dbReference>
<evidence type="ECO:0000313" key="2">
    <source>
        <dbReference type="Proteomes" id="UP000010795"/>
    </source>
</evidence>
<geneLocation type="plasmid" evidence="1 2">
    <name>pTHECO01</name>
</geneLocation>
<keyword evidence="2" id="KW-1185">Reference proteome</keyword>
<name>L0EKE0_THECK</name>
<dbReference type="AlphaFoldDB" id="L0EKE0"/>
<dbReference type="OrthoDB" id="4556966at2"/>
<reference evidence="2" key="1">
    <citation type="submission" date="2012-01" db="EMBL/GenBank/DDBJ databases">
        <title>Complete sequence of plasmid of Thermobacillus composti KWC4.</title>
        <authorList>
            <person name="Lucas S."/>
            <person name="Han J."/>
            <person name="Lapidus A."/>
            <person name="Cheng J.-F."/>
            <person name="Goodwin L."/>
            <person name="Pitluck S."/>
            <person name="Peters L."/>
            <person name="Ovchinnikova G."/>
            <person name="Teshima H."/>
            <person name="Detter J.C."/>
            <person name="Han C."/>
            <person name="Tapia R."/>
            <person name="Land M."/>
            <person name="Hauser L."/>
            <person name="Kyrpides N."/>
            <person name="Ivanova N."/>
            <person name="Pagani I."/>
            <person name="Anderson I."/>
            <person name="Woyke T."/>
        </authorList>
    </citation>
    <scope>NUCLEOTIDE SEQUENCE [LARGE SCALE GENOMIC DNA]</scope>
    <source>
        <strain evidence="2">DSM 18247 / JCM 13945 / KWC4</strain>
        <plasmid evidence="2">Plasmid pTHECO01</plasmid>
    </source>
</reference>
<sequence>MNGYFGDVIYSYTRAQAIQDGVLVDVTDTAKEMGFKFPVAVTSSVWQIIVPDNAAESLGESTSGRLWDCLWMLFVAIKRGGNGSTVPFEFIATEEGRQKLVRLKAVCGPGDNMEPVITIMLPSED</sequence>
<evidence type="ECO:0000313" key="1">
    <source>
        <dbReference type="EMBL" id="AGA59992.1"/>
    </source>
</evidence>
<dbReference type="RefSeq" id="WP_015256706.1">
    <property type="nucleotide sequence ID" value="NC_019898.1"/>
</dbReference>
<dbReference type="InterPro" id="IPR046480">
    <property type="entry name" value="DUF6573"/>
</dbReference>